<comment type="catalytic activity">
    <reaction evidence="1">
        <text>DNA(n) + a 2'-deoxyribonucleoside 5'-triphosphate = DNA(n+1) + diphosphate</text>
        <dbReference type="Rhea" id="RHEA:22508"/>
        <dbReference type="Rhea" id="RHEA-COMP:17339"/>
        <dbReference type="Rhea" id="RHEA-COMP:17340"/>
        <dbReference type="ChEBI" id="CHEBI:33019"/>
        <dbReference type="ChEBI" id="CHEBI:61560"/>
        <dbReference type="ChEBI" id="CHEBI:173112"/>
        <dbReference type="EC" id="2.7.7.7"/>
    </reaction>
</comment>
<evidence type="ECO:0000256" key="1">
    <source>
        <dbReference type="ARBA" id="ARBA00049244"/>
    </source>
</evidence>
<dbReference type="InterPro" id="IPR016181">
    <property type="entry name" value="Acyl_CoA_acyltransferase"/>
</dbReference>
<protein>
    <submittedName>
        <fullName evidence="5">Histone acetyltransferase 1</fullName>
        <ecNumber evidence="5">2.3.1.48</ecNumber>
    </submittedName>
</protein>
<feature type="domain" description="C4-type zinc-finger of DNA polymerase delta" evidence="4">
    <location>
        <begin position="11"/>
        <end position="83"/>
    </location>
</feature>
<evidence type="ECO:0000313" key="6">
    <source>
        <dbReference type="Proteomes" id="UP001281761"/>
    </source>
</evidence>
<dbReference type="InterPro" id="IPR025687">
    <property type="entry name" value="Znf-C4pol"/>
</dbReference>
<dbReference type="Pfam" id="PF04825">
    <property type="entry name" value="Rad21_Rec8_N"/>
    <property type="match status" value="1"/>
</dbReference>
<name>A0ABQ9WVZ4_9EUKA</name>
<feature type="compositionally biased region" description="Polar residues" evidence="2">
    <location>
        <begin position="868"/>
        <end position="881"/>
    </location>
</feature>
<evidence type="ECO:0000256" key="2">
    <source>
        <dbReference type="SAM" id="MobiDB-lite"/>
    </source>
</evidence>
<feature type="compositionally biased region" description="Polar residues" evidence="2">
    <location>
        <begin position="504"/>
        <end position="523"/>
    </location>
</feature>
<keyword evidence="6" id="KW-1185">Reference proteome</keyword>
<dbReference type="Gene3D" id="3.90.360.10">
    <property type="entry name" value="Histone acetyl transferase 1 (HAT1), N-terminal domain"/>
    <property type="match status" value="1"/>
</dbReference>
<dbReference type="EC" id="2.3.1.48" evidence="5"/>
<dbReference type="GO" id="GO:0061733">
    <property type="term" value="F:protein-lysine-acetyltransferase activity"/>
    <property type="evidence" value="ECO:0007669"/>
    <property type="project" value="UniProtKB-EC"/>
</dbReference>
<keyword evidence="5" id="KW-0808">Transferase</keyword>
<keyword evidence="5" id="KW-0012">Acyltransferase</keyword>
<organism evidence="5 6">
    <name type="scientific">Blattamonas nauphoetae</name>
    <dbReference type="NCBI Taxonomy" id="2049346"/>
    <lineage>
        <taxon>Eukaryota</taxon>
        <taxon>Metamonada</taxon>
        <taxon>Preaxostyla</taxon>
        <taxon>Oxymonadida</taxon>
        <taxon>Blattamonas</taxon>
    </lineage>
</organism>
<evidence type="ECO:0000259" key="3">
    <source>
        <dbReference type="Pfam" id="PF04825"/>
    </source>
</evidence>
<feature type="region of interest" description="Disordered" evidence="2">
    <location>
        <begin position="594"/>
        <end position="629"/>
    </location>
</feature>
<dbReference type="InterPro" id="IPR006910">
    <property type="entry name" value="Rad21_Rec8_N"/>
</dbReference>
<proteinExistence type="predicted"/>
<feature type="region of interest" description="Disordered" evidence="2">
    <location>
        <begin position="868"/>
        <end position="898"/>
    </location>
</feature>
<dbReference type="InterPro" id="IPR037113">
    <property type="entry name" value="Hat1_N_sf"/>
</dbReference>
<dbReference type="Gene3D" id="3.40.630.30">
    <property type="match status" value="1"/>
</dbReference>
<dbReference type="EMBL" id="JARBJD010000333">
    <property type="protein sequence ID" value="KAK2943685.1"/>
    <property type="molecule type" value="Genomic_DNA"/>
</dbReference>
<accession>A0ABQ9WVZ4</accession>
<dbReference type="SUPFAM" id="SSF55729">
    <property type="entry name" value="Acyl-CoA N-acyltransferases (Nat)"/>
    <property type="match status" value="1"/>
</dbReference>
<dbReference type="PANTHER" id="PTHR12046">
    <property type="entry name" value="HISTONE ACETYLTRANSFERASE TYPE B CATALYTIC SUBUNIT"/>
    <property type="match status" value="1"/>
</dbReference>
<comment type="caution">
    <text evidence="5">The sequence shown here is derived from an EMBL/GenBank/DDBJ whole genome shotgun (WGS) entry which is preliminary data.</text>
</comment>
<evidence type="ECO:0000259" key="4">
    <source>
        <dbReference type="Pfam" id="PF14260"/>
    </source>
</evidence>
<sequence>MLQFVGVVRTCINSEARMAKDEQGAVCAKCKPKEPELFMDAQCSASRAEEQYSQANAQCQRCSMSMHQPFLCSSRDCPLFYFRTKAKKDLEGCHEHLKLHVDCFIQKDTFNCVYEQQLGEATLQAQDPLEIILTYLNRYTLSRDRNSFSNPENTDEFHLPWKPICEYMPCPSYNPNGNSSTPLDPDMKVFHKKLMAMPFFFINYASYLDEDDPNWDVYLMYKKTNKPGDGSNPPRVDFQIVGYATVYHFFHFPNSSLWRIRSALAWFILLNRVLVFPPFHHQGHATYLTDTVYSLSKKNNVTLITVELQSVQFKMMRTLVDMAHLRRNHIFQFRQNEAVAPFSNFIISDIQSKVPIIKEQLQRCYFIFRWLVLDQKNAELVKDFRVDVKRSSEDHQRGYSDRREWEEKIPLALRYQAHLLLGLIRIYTRKLKYMADDINEFQARLNTTLHTSNIDLPPNIGNASRSHITIPESPLNMSTPRDPTLNIFGYPHSSLLMPGPTPTDPESQCSSLSPFTLPSNQLRTPMTDGSDFRESDYFAGAADNLMSDIPTVFVTPTNDPDELRWLIEYARQQGGFQDFDSFMQTTEFYNQRPSEYNHPDSSSLAFQPTTTPEMEEGFEYPEPQAQEKSNKIPLFLEDDFMALKSSTGKKKRKQSGPPTKSDSSQKKGVKIDQVITLSDQTMSDNQDDTRDIVRRMELSEMIFFPSLNNWLDDELLVPPTDEFMEEWKKQIDFDPSAYLERLKAIKSKTYLAGLPVSFKTPVSQTIRTDAEDALAKAEGKTTNENTPSTDSLAPLEEAARRATTHSTPNTTAGFDGVFEELQSPGPFEGQGAMDEFVTPQCPTGTERQSEGMLTDEEIRDIQSKILASNSPDVNSKTNSPHHTMAPSHHSHQPSEYPHAFYDDKTRGALELVSHQFTKTRGNVLSFNDAFKYTPPEKRRTRTSEEGVEKDGYVKLRQAAPYAPIFVEKTRERTTMQTRICAALSFNLSPSLQTVKSLSRTIDPSRMKVGGPEERRGESIATGTGKHKLDSDIGFAASTVTSII</sequence>
<reference evidence="5 6" key="1">
    <citation type="journal article" date="2022" name="bioRxiv">
        <title>Genomics of Preaxostyla Flagellates Illuminates Evolutionary Transitions and the Path Towards Mitochondrial Loss.</title>
        <authorList>
            <person name="Novak L.V.F."/>
            <person name="Treitli S.C."/>
            <person name="Pyrih J."/>
            <person name="Halakuc P."/>
            <person name="Pipaliya S.V."/>
            <person name="Vacek V."/>
            <person name="Brzon O."/>
            <person name="Soukal P."/>
            <person name="Eme L."/>
            <person name="Dacks J.B."/>
            <person name="Karnkowska A."/>
            <person name="Elias M."/>
            <person name="Hampl V."/>
        </authorList>
    </citation>
    <scope>NUCLEOTIDE SEQUENCE [LARGE SCALE GENOMIC DNA]</scope>
    <source>
        <strain evidence="5">NAU3</strain>
        <tissue evidence="5">Gut</tissue>
    </source>
</reference>
<feature type="region of interest" description="Disordered" evidence="2">
    <location>
        <begin position="646"/>
        <end position="670"/>
    </location>
</feature>
<dbReference type="Proteomes" id="UP001281761">
    <property type="component" value="Unassembled WGS sequence"/>
</dbReference>
<feature type="region of interest" description="Disordered" evidence="2">
    <location>
        <begin position="500"/>
        <end position="523"/>
    </location>
</feature>
<feature type="domain" description="Rad21/Rec8-like protein N-terminal" evidence="3">
    <location>
        <begin position="407"/>
        <end position="458"/>
    </location>
</feature>
<dbReference type="Pfam" id="PF14260">
    <property type="entry name" value="zf-C4pol"/>
    <property type="match status" value="1"/>
</dbReference>
<feature type="compositionally biased region" description="Basic and acidic residues" evidence="2">
    <location>
        <begin position="1004"/>
        <end position="1017"/>
    </location>
</feature>
<dbReference type="InterPro" id="IPR017380">
    <property type="entry name" value="Hist_AcTrfase_B-typ_cat-su"/>
</dbReference>
<feature type="compositionally biased region" description="Polar residues" evidence="2">
    <location>
        <begin position="594"/>
        <end position="612"/>
    </location>
</feature>
<evidence type="ECO:0000313" key="5">
    <source>
        <dbReference type="EMBL" id="KAK2943685.1"/>
    </source>
</evidence>
<feature type="region of interest" description="Disordered" evidence="2">
    <location>
        <begin position="1004"/>
        <end position="1024"/>
    </location>
</feature>
<gene>
    <name evidence="5" type="ORF">BLNAU_21388</name>
</gene>